<gene>
    <name evidence="2" type="ORF">P167DRAFT_550280</name>
</gene>
<feature type="compositionally biased region" description="Low complexity" evidence="1">
    <location>
        <begin position="231"/>
        <end position="262"/>
    </location>
</feature>
<dbReference type="Proteomes" id="UP000277580">
    <property type="component" value="Unassembled WGS sequence"/>
</dbReference>
<accession>A0A3N4KBR1</accession>
<feature type="region of interest" description="Disordered" evidence="1">
    <location>
        <begin position="224"/>
        <end position="300"/>
    </location>
</feature>
<protein>
    <submittedName>
        <fullName evidence="2">Uncharacterized protein</fullName>
    </submittedName>
</protein>
<organism evidence="2 3">
    <name type="scientific">Morchella conica CCBAS932</name>
    <dbReference type="NCBI Taxonomy" id="1392247"/>
    <lineage>
        <taxon>Eukaryota</taxon>
        <taxon>Fungi</taxon>
        <taxon>Dikarya</taxon>
        <taxon>Ascomycota</taxon>
        <taxon>Pezizomycotina</taxon>
        <taxon>Pezizomycetes</taxon>
        <taxon>Pezizales</taxon>
        <taxon>Morchellaceae</taxon>
        <taxon>Morchella</taxon>
    </lineage>
</organism>
<name>A0A3N4KBR1_9PEZI</name>
<dbReference type="InParanoid" id="A0A3N4KBR1"/>
<feature type="compositionally biased region" description="Low complexity" evidence="1">
    <location>
        <begin position="405"/>
        <end position="417"/>
    </location>
</feature>
<feature type="compositionally biased region" description="Basic and acidic residues" evidence="1">
    <location>
        <begin position="13"/>
        <end position="24"/>
    </location>
</feature>
<feature type="region of interest" description="Disordered" evidence="1">
    <location>
        <begin position="1"/>
        <end position="33"/>
    </location>
</feature>
<dbReference type="AlphaFoldDB" id="A0A3N4KBR1"/>
<reference evidence="2 3" key="1">
    <citation type="journal article" date="2018" name="Nat. Ecol. Evol.">
        <title>Pezizomycetes genomes reveal the molecular basis of ectomycorrhizal truffle lifestyle.</title>
        <authorList>
            <person name="Murat C."/>
            <person name="Payen T."/>
            <person name="Noel B."/>
            <person name="Kuo A."/>
            <person name="Morin E."/>
            <person name="Chen J."/>
            <person name="Kohler A."/>
            <person name="Krizsan K."/>
            <person name="Balestrini R."/>
            <person name="Da Silva C."/>
            <person name="Montanini B."/>
            <person name="Hainaut M."/>
            <person name="Levati E."/>
            <person name="Barry K.W."/>
            <person name="Belfiori B."/>
            <person name="Cichocki N."/>
            <person name="Clum A."/>
            <person name="Dockter R.B."/>
            <person name="Fauchery L."/>
            <person name="Guy J."/>
            <person name="Iotti M."/>
            <person name="Le Tacon F."/>
            <person name="Lindquist E.A."/>
            <person name="Lipzen A."/>
            <person name="Malagnac F."/>
            <person name="Mello A."/>
            <person name="Molinier V."/>
            <person name="Miyauchi S."/>
            <person name="Poulain J."/>
            <person name="Riccioni C."/>
            <person name="Rubini A."/>
            <person name="Sitrit Y."/>
            <person name="Splivallo R."/>
            <person name="Traeger S."/>
            <person name="Wang M."/>
            <person name="Zifcakova L."/>
            <person name="Wipf D."/>
            <person name="Zambonelli A."/>
            <person name="Paolocci F."/>
            <person name="Nowrousian M."/>
            <person name="Ottonello S."/>
            <person name="Baldrian P."/>
            <person name="Spatafora J.W."/>
            <person name="Henrissat B."/>
            <person name="Nagy L.G."/>
            <person name="Aury J.M."/>
            <person name="Wincker P."/>
            <person name="Grigoriev I.V."/>
            <person name="Bonfante P."/>
            <person name="Martin F.M."/>
        </authorList>
    </citation>
    <scope>NUCLEOTIDE SEQUENCE [LARGE SCALE GENOMIC DNA]</scope>
    <source>
        <strain evidence="2 3">CCBAS932</strain>
    </source>
</reference>
<sequence>MPPQRTNPPTKAVKTERTHEENQERAYIAASRRSDRSLEARIESARRASEIHKKRTGRALRVTEQDVVNEEMYSEEDDDYPNVYRGLTRGLAAGNNEWNRRLNAYLVNQVAVRSALHFDPAFMQYNRGGGAYPPNTMYPPGFMTQNPQMMQHPQMMSHQQLMQPTPLMHTPQMMHSQGVPSPQIQTTHASLRQQPYPSPNGGQRLYARQMQMHVPQGIQMPQYQQEGAGIRRSSIAVPPAASPVSTSSTTRRMSSPPTNSTSQMNSAQLVSPQATPQPPQSRVLQPTFEQTASPESVHTPYMPHNDFFGFPLTTELPPETQQFLHSALDPSDSLYPSLMNGYTNPTFMFNPSATGLKTLAPDASSNYSTYDFNDLCGINQYSLCGSSEVDVPYCSPDPSAPQMMPSPLKSSPVSPLGTDDGLGLADGPWYQYINTEDVAK</sequence>
<evidence type="ECO:0000313" key="2">
    <source>
        <dbReference type="EMBL" id="RPB06799.1"/>
    </source>
</evidence>
<feature type="compositionally biased region" description="Polar residues" evidence="1">
    <location>
        <begin position="263"/>
        <end position="296"/>
    </location>
</feature>
<proteinExistence type="predicted"/>
<dbReference type="EMBL" id="ML119219">
    <property type="protein sequence ID" value="RPB06799.1"/>
    <property type="molecule type" value="Genomic_DNA"/>
</dbReference>
<dbReference type="OrthoDB" id="5397087at2759"/>
<dbReference type="STRING" id="1392247.A0A3N4KBR1"/>
<keyword evidence="3" id="KW-1185">Reference proteome</keyword>
<feature type="region of interest" description="Disordered" evidence="1">
    <location>
        <begin position="396"/>
        <end position="417"/>
    </location>
</feature>
<evidence type="ECO:0000313" key="3">
    <source>
        <dbReference type="Proteomes" id="UP000277580"/>
    </source>
</evidence>
<evidence type="ECO:0000256" key="1">
    <source>
        <dbReference type="SAM" id="MobiDB-lite"/>
    </source>
</evidence>